<dbReference type="PANTHER" id="PTHR43665">
    <property type="entry name" value="ISOPENTENYL-DIPHOSPHATE DELTA-ISOMERASE"/>
    <property type="match status" value="1"/>
</dbReference>
<comment type="subunit">
    <text evidence="10 11">Homooctamer. Dimer of tetramers.</text>
</comment>
<feature type="binding site" evidence="11">
    <location>
        <position position="216"/>
    </location>
    <ligand>
        <name>FMN</name>
        <dbReference type="ChEBI" id="CHEBI:58210"/>
    </ligand>
</feature>
<keyword evidence="7 11" id="KW-0521">NADP</keyword>
<comment type="cofactor">
    <cofactor evidence="1 11">
        <name>FMN</name>
        <dbReference type="ChEBI" id="CHEBI:58210"/>
    </cofactor>
</comment>
<comment type="caution">
    <text evidence="13">The sequence shown here is derived from an EMBL/GenBank/DDBJ whole genome shotgun (WGS) entry which is preliminary data.</text>
</comment>
<evidence type="ECO:0000256" key="1">
    <source>
        <dbReference type="ARBA" id="ARBA00001917"/>
    </source>
</evidence>
<evidence type="ECO:0000256" key="11">
    <source>
        <dbReference type="HAMAP-Rule" id="MF_00354"/>
    </source>
</evidence>
<dbReference type="EMBL" id="JAGMVS010000064">
    <property type="protein sequence ID" value="MCM2437525.1"/>
    <property type="molecule type" value="Genomic_DNA"/>
</dbReference>
<dbReference type="SUPFAM" id="SSF51395">
    <property type="entry name" value="FMN-linked oxidoreductases"/>
    <property type="match status" value="1"/>
</dbReference>
<keyword evidence="8 11" id="KW-0414">Isoprene biosynthesis</keyword>
<dbReference type="InterPro" id="IPR011179">
    <property type="entry name" value="IPdP_isomerase"/>
</dbReference>
<proteinExistence type="inferred from homology"/>
<evidence type="ECO:0000256" key="8">
    <source>
        <dbReference type="ARBA" id="ARBA00023229"/>
    </source>
</evidence>
<feature type="binding site" evidence="11">
    <location>
        <position position="125"/>
    </location>
    <ligand>
        <name>FMN</name>
        <dbReference type="ChEBI" id="CHEBI:58210"/>
    </ligand>
</feature>
<accession>A0ABT0VIR0</accession>
<keyword evidence="14" id="KW-1185">Reference proteome</keyword>
<feature type="binding site" evidence="11">
    <location>
        <begin position="66"/>
        <end position="68"/>
    </location>
    <ligand>
        <name>FMN</name>
        <dbReference type="ChEBI" id="CHEBI:58210"/>
    </ligand>
</feature>
<dbReference type="CDD" id="cd02811">
    <property type="entry name" value="IDI-2_FMN"/>
    <property type="match status" value="1"/>
</dbReference>
<comment type="subcellular location">
    <subcellularLocation>
        <location evidence="11">Cytoplasm</location>
    </subcellularLocation>
</comment>
<name>A0ABT0VIR0_9LACO</name>
<dbReference type="NCBIfam" id="TIGR02151">
    <property type="entry name" value="IPP_isom_2"/>
    <property type="match status" value="1"/>
</dbReference>
<dbReference type="Pfam" id="PF01070">
    <property type="entry name" value="FMN_dh"/>
    <property type="match status" value="1"/>
</dbReference>
<dbReference type="InterPro" id="IPR013785">
    <property type="entry name" value="Aldolase_TIM"/>
</dbReference>
<evidence type="ECO:0000256" key="6">
    <source>
        <dbReference type="ARBA" id="ARBA00022842"/>
    </source>
</evidence>
<comment type="cofactor">
    <cofactor evidence="11">
        <name>Mg(2+)</name>
        <dbReference type="ChEBI" id="CHEBI:18420"/>
    </cofactor>
</comment>
<comment type="caution">
    <text evidence="11">Lacks conserved residue(s) required for the propagation of feature annotation.</text>
</comment>
<sequence length="349" mass="38678">MESAHAHRKDEHLAIAESQYRQRLANDAFQAMRLVHHGLPELAITDVSLKTHVLDTEWQHPFYIEAMTGGSNKTTAINQQLAEIAQATNLAMAVGSESIVLKDPTSQKSFTIVRKSNPHGFIMANLGASHSVENAQRVVDLINANALEIHINSAQEIVMPEGDRDFHWLKNIEAIVNHLSVPVIVKEVGFGISKKTIQQLQNIGVKHINVGGRGGTNFATIEDRRNHAIDYAFLADWGQTTLESLIETQIANSQKIEVLATGGINSPLDILKAQVMGAKAVGIAGHFLHTLLTEKQAGLHQEILNWQYQLQQLFALVGAKDQHALTTVDYILSPTLLNYYQQRQTQNFK</sequence>
<comment type="catalytic activity">
    <reaction evidence="11">
        <text>isopentenyl diphosphate = dimethylallyl diphosphate</text>
        <dbReference type="Rhea" id="RHEA:23284"/>
        <dbReference type="ChEBI" id="CHEBI:57623"/>
        <dbReference type="ChEBI" id="CHEBI:128769"/>
        <dbReference type="EC" id="5.3.3.2"/>
    </reaction>
</comment>
<feature type="binding site" evidence="11">
    <location>
        <position position="96"/>
    </location>
    <ligand>
        <name>FMN</name>
        <dbReference type="ChEBI" id="CHEBI:58210"/>
    </ligand>
</feature>
<evidence type="ECO:0000256" key="10">
    <source>
        <dbReference type="ARBA" id="ARBA00025810"/>
    </source>
</evidence>
<dbReference type="EC" id="5.3.3.2" evidence="11"/>
<feature type="domain" description="FMN-dependent dehydrogenase" evidence="12">
    <location>
        <begin position="151"/>
        <end position="326"/>
    </location>
</feature>
<keyword evidence="3 11" id="KW-0285">Flavoprotein</keyword>
<keyword evidence="9 11" id="KW-0413">Isomerase</keyword>
<keyword evidence="6 11" id="KW-0460">Magnesium</keyword>
<dbReference type="Gene3D" id="3.20.20.70">
    <property type="entry name" value="Aldolase class I"/>
    <property type="match status" value="1"/>
</dbReference>
<evidence type="ECO:0000256" key="3">
    <source>
        <dbReference type="ARBA" id="ARBA00022630"/>
    </source>
</evidence>
<feature type="binding site" evidence="11">
    <location>
        <begin position="8"/>
        <end position="9"/>
    </location>
    <ligand>
        <name>substrate</name>
    </ligand>
</feature>
<feature type="binding site" evidence="11">
    <location>
        <position position="186"/>
    </location>
    <ligand>
        <name>FMN</name>
        <dbReference type="ChEBI" id="CHEBI:58210"/>
    </ligand>
</feature>
<reference evidence="13" key="1">
    <citation type="submission" date="2021-04" db="EMBL/GenBank/DDBJ databases">
        <title>Taxonomic assessment of Weissella genus.</title>
        <authorList>
            <person name="Fanelli F."/>
            <person name="Chieffi D."/>
            <person name="Dell'Aquila A."/>
            <person name="Gyu-Sung C."/>
            <person name="Franz C.M.A.P."/>
            <person name="Fusco V."/>
        </authorList>
    </citation>
    <scope>NUCLEOTIDE SEQUENCE</scope>
    <source>
        <strain evidence="13">LMG 25373</strain>
    </source>
</reference>
<dbReference type="HAMAP" id="MF_00354">
    <property type="entry name" value="Idi_2"/>
    <property type="match status" value="1"/>
</dbReference>
<evidence type="ECO:0000256" key="2">
    <source>
        <dbReference type="ARBA" id="ARBA00022490"/>
    </source>
</evidence>
<evidence type="ECO:0000313" key="13">
    <source>
        <dbReference type="EMBL" id="MCM2437525.1"/>
    </source>
</evidence>
<dbReference type="PIRSF" id="PIRSF003314">
    <property type="entry name" value="IPP_isomerase"/>
    <property type="match status" value="1"/>
</dbReference>
<dbReference type="RefSeq" id="WP_205143520.1">
    <property type="nucleotide sequence ID" value="NZ_JAFBDN010000007.1"/>
</dbReference>
<feature type="binding site" evidence="11">
    <location>
        <position position="156"/>
    </location>
    <ligand>
        <name>Mg(2+)</name>
        <dbReference type="ChEBI" id="CHEBI:18420"/>
    </ligand>
</feature>
<dbReference type="Proteomes" id="UP001057481">
    <property type="component" value="Unassembled WGS sequence"/>
</dbReference>
<keyword evidence="4 11" id="KW-0288">FMN</keyword>
<feature type="binding site" evidence="11">
    <location>
        <position position="155"/>
    </location>
    <ligand>
        <name>substrate</name>
    </ligand>
</feature>
<evidence type="ECO:0000256" key="5">
    <source>
        <dbReference type="ARBA" id="ARBA00022723"/>
    </source>
</evidence>
<feature type="binding site" evidence="11">
    <location>
        <begin position="284"/>
        <end position="285"/>
    </location>
    <ligand>
        <name>FMN</name>
        <dbReference type="ChEBI" id="CHEBI:58210"/>
    </ligand>
</feature>
<evidence type="ECO:0000256" key="7">
    <source>
        <dbReference type="ARBA" id="ARBA00022857"/>
    </source>
</evidence>
<dbReference type="GO" id="GO:0004452">
    <property type="term" value="F:isopentenyl-diphosphate delta-isomerase activity"/>
    <property type="evidence" value="ECO:0007669"/>
    <property type="project" value="UniProtKB-EC"/>
</dbReference>
<evidence type="ECO:0000259" key="12">
    <source>
        <dbReference type="Pfam" id="PF01070"/>
    </source>
</evidence>
<dbReference type="InterPro" id="IPR000262">
    <property type="entry name" value="FMN-dep_DH"/>
</dbReference>
<protein>
    <recommendedName>
        <fullName evidence="11">Isopentenyl-diphosphate delta-isomerase</fullName>
        <shortName evidence="11">IPP isomerase</shortName>
        <ecNumber evidence="11">5.3.3.2</ecNumber>
    </recommendedName>
    <alternativeName>
        <fullName evidence="11">Isopentenyl diphosphate:dimethylallyl diphosphate isomerase</fullName>
    </alternativeName>
    <alternativeName>
        <fullName evidence="11">Isopentenyl pyrophosphate isomerase</fullName>
    </alternativeName>
    <alternativeName>
        <fullName evidence="11">Type 2 isopentenyl diphosphate isomerase</fullName>
        <shortName evidence="11">IDI-2</shortName>
    </alternativeName>
</protein>
<comment type="similarity">
    <text evidence="11">Belongs to the IPP isomerase type 2 family.</text>
</comment>
<keyword evidence="5 11" id="KW-0479">Metal-binding</keyword>
<dbReference type="PANTHER" id="PTHR43665:SF1">
    <property type="entry name" value="ISOPENTENYL-DIPHOSPHATE DELTA-ISOMERASE"/>
    <property type="match status" value="1"/>
</dbReference>
<evidence type="ECO:0000256" key="4">
    <source>
        <dbReference type="ARBA" id="ARBA00022643"/>
    </source>
</evidence>
<comment type="cofactor">
    <cofactor evidence="11">
        <name>NADPH</name>
        <dbReference type="ChEBI" id="CHEBI:57783"/>
    </cofactor>
</comment>
<evidence type="ECO:0000313" key="14">
    <source>
        <dbReference type="Proteomes" id="UP001057481"/>
    </source>
</evidence>
<organism evidence="13 14">
    <name type="scientific">Periweissella beninensis</name>
    <dbReference type="NCBI Taxonomy" id="504936"/>
    <lineage>
        <taxon>Bacteria</taxon>
        <taxon>Bacillati</taxon>
        <taxon>Bacillota</taxon>
        <taxon>Bacilli</taxon>
        <taxon>Lactobacillales</taxon>
        <taxon>Lactobacillaceae</taxon>
        <taxon>Periweissella</taxon>
    </lineage>
</organism>
<keyword evidence="2 11" id="KW-0963">Cytoplasm</keyword>
<gene>
    <name evidence="11 13" type="primary">fni</name>
    <name evidence="13" type="ORF">KAK10_06340</name>
</gene>
<evidence type="ECO:0000256" key="9">
    <source>
        <dbReference type="ARBA" id="ARBA00023235"/>
    </source>
</evidence>
<comment type="function">
    <text evidence="11">Involved in the biosynthesis of isoprenoids. Catalyzes the 1,3-allylic rearrangement of the homoallylic substrate isopentenyl (IPP) to its allylic isomer, dimethylallyl diphosphate (DMAPP).</text>
</comment>